<gene>
    <name evidence="1" type="ORF">MENTE1834_LOCUS41060</name>
</gene>
<organism evidence="1 2">
    <name type="scientific">Meloidogyne enterolobii</name>
    <name type="common">Root-knot nematode worm</name>
    <name type="synonym">Meloidogyne mayaguensis</name>
    <dbReference type="NCBI Taxonomy" id="390850"/>
    <lineage>
        <taxon>Eukaryota</taxon>
        <taxon>Metazoa</taxon>
        <taxon>Ecdysozoa</taxon>
        <taxon>Nematoda</taxon>
        <taxon>Chromadorea</taxon>
        <taxon>Rhabditida</taxon>
        <taxon>Tylenchina</taxon>
        <taxon>Tylenchomorpha</taxon>
        <taxon>Tylenchoidea</taxon>
        <taxon>Meloidogynidae</taxon>
        <taxon>Meloidogyninae</taxon>
        <taxon>Meloidogyne</taxon>
    </lineage>
</organism>
<keyword evidence="2" id="KW-1185">Reference proteome</keyword>
<protein>
    <submittedName>
        <fullName evidence="1">Uncharacterized protein</fullName>
    </submittedName>
</protein>
<proteinExistence type="predicted"/>
<dbReference type="EMBL" id="CAVMJV010000099">
    <property type="protein sequence ID" value="CAK5096144.1"/>
    <property type="molecule type" value="Genomic_DNA"/>
</dbReference>
<evidence type="ECO:0000313" key="1">
    <source>
        <dbReference type="EMBL" id="CAK5096144.1"/>
    </source>
</evidence>
<reference evidence="1" key="1">
    <citation type="submission" date="2023-11" db="EMBL/GenBank/DDBJ databases">
        <authorList>
            <person name="Poullet M."/>
        </authorList>
    </citation>
    <scope>NUCLEOTIDE SEQUENCE</scope>
    <source>
        <strain evidence="1">E1834</strain>
    </source>
</reference>
<sequence>MDALERLSDEMSTLLQKQEFSHFGLIGSGVQRKVDRLTLGVQTVCKHVSPDLSMKYQEEVKERLHRVDPNEEILHFDPSTELEVEVVVHSDGIIWNKANGIDHLIQTISDTIEKDKVLICGDTHSDLPMVVHALEKNKKGAMFIFVTMKESLKEKVVEIVGDSNNCCFVSSPDVIHAATSIRNVGDRLLPGTFSDQLPKQIFNVPISSESEQLNILINKVGETNDNWKQLKFDFLIDSILLRVSLFDFIDTYKLSLENIIELECIEQSPAPVPQLDLTDSEWVADVKIINEKCIVSVNYGGEFILWNITKNKTETIAERNVVKKLDEEPIKCLDAFSHGNNVVSFLVGAQNQTLYLLKMEGNVKKGQQNILAKTVLRGHERSVECVAINNDGTRAISDNSIDNNIDEEISPSSRSSKRPKIDQVVNTKTPMVTLQAHKEAVVDIKWNPLNSGQAVSVSWDQQILVWDLEMAGPITNLPSNRAFSALSLNPKNGIALTASTDSFIRMWDLKSKEGSLVKNTYCGHLAWVSDVCWSPLNEYLFSSSSFDGTVKMWDTRSPKAALYDLMGHQDRVLCVDWSFSERIASGSVDCSVKVFSC</sequence>
<dbReference type="Proteomes" id="UP001497535">
    <property type="component" value="Unassembled WGS sequence"/>
</dbReference>
<comment type="caution">
    <text evidence="1">The sequence shown here is derived from an EMBL/GenBank/DDBJ whole genome shotgun (WGS) entry which is preliminary data.</text>
</comment>
<name>A0ACB1AP13_MELEN</name>
<evidence type="ECO:0000313" key="2">
    <source>
        <dbReference type="Proteomes" id="UP001497535"/>
    </source>
</evidence>
<accession>A0ACB1AP13</accession>